<keyword evidence="1" id="KW-0472">Membrane</keyword>
<dbReference type="Proteomes" id="UP000198597">
    <property type="component" value="Unassembled WGS sequence"/>
</dbReference>
<feature type="transmembrane region" description="Helical" evidence="1">
    <location>
        <begin position="35"/>
        <end position="61"/>
    </location>
</feature>
<keyword evidence="1" id="KW-0812">Transmembrane</keyword>
<dbReference type="AlphaFoldDB" id="A0A1H0S8U2"/>
<evidence type="ECO:0000313" key="4">
    <source>
        <dbReference type="Proteomes" id="UP000198597"/>
    </source>
</evidence>
<dbReference type="EMBL" id="FNJM01000004">
    <property type="protein sequence ID" value="SDP37929.1"/>
    <property type="molecule type" value="Genomic_DNA"/>
</dbReference>
<reference evidence="3 4" key="1">
    <citation type="submission" date="2016-10" db="EMBL/GenBank/DDBJ databases">
        <authorList>
            <person name="de Groot N.N."/>
        </authorList>
    </citation>
    <scope>NUCLEOTIDE SEQUENCE [LARGE SCALE GENOMIC DNA]</scope>
    <source>
        <strain evidence="3 4">DSM 12272</strain>
    </source>
</reference>
<keyword evidence="1" id="KW-1133">Transmembrane helix</keyword>
<dbReference type="RefSeq" id="WP_089968860.1">
    <property type="nucleotide sequence ID" value="NZ_FNJM01000004.1"/>
</dbReference>
<dbReference type="Proteomes" id="UP000585258">
    <property type="component" value="Unassembled WGS sequence"/>
</dbReference>
<organism evidence="3 4">
    <name type="scientific">Clostridium gasigenes</name>
    <dbReference type="NCBI Taxonomy" id="94869"/>
    <lineage>
        <taxon>Bacteria</taxon>
        <taxon>Bacillati</taxon>
        <taxon>Bacillota</taxon>
        <taxon>Clostridia</taxon>
        <taxon>Eubacteriales</taxon>
        <taxon>Clostridiaceae</taxon>
        <taxon>Clostridium</taxon>
    </lineage>
</organism>
<protein>
    <submittedName>
        <fullName evidence="3">Uncharacterized protein</fullName>
    </submittedName>
</protein>
<proteinExistence type="predicted"/>
<reference evidence="2 5" key="2">
    <citation type="submission" date="2020-08" db="EMBL/GenBank/DDBJ databases">
        <title>Clostridia isolated from Swiss meat.</title>
        <authorList>
            <person name="Wambui J."/>
            <person name="Stevens M.J.A."/>
            <person name="Stephan R."/>
        </authorList>
    </citation>
    <scope>NUCLEOTIDE SEQUENCE [LARGE SCALE GENOMIC DNA]</scope>
    <source>
        <strain evidence="2 5">CM001</strain>
    </source>
</reference>
<sequence length="74" mass="7563">MSKKCCKDGYECVPCCGNNSDGGILSGLGSGITPIIFLLIACSSGLLCSNSSFLIILLFLLCGGDSMSSLLGSY</sequence>
<evidence type="ECO:0000313" key="3">
    <source>
        <dbReference type="EMBL" id="SDP37929.1"/>
    </source>
</evidence>
<evidence type="ECO:0000313" key="2">
    <source>
        <dbReference type="EMBL" id="MBB6714367.1"/>
    </source>
</evidence>
<dbReference type="STRING" id="94869.SAMN04488529_104213"/>
<keyword evidence="4" id="KW-1185">Reference proteome</keyword>
<evidence type="ECO:0000256" key="1">
    <source>
        <dbReference type="SAM" id="Phobius"/>
    </source>
</evidence>
<gene>
    <name evidence="2" type="ORF">H7E68_06440</name>
    <name evidence="3" type="ORF">SAMN04488529_104213</name>
</gene>
<dbReference type="EMBL" id="JACKWY010000003">
    <property type="protein sequence ID" value="MBB6714367.1"/>
    <property type="molecule type" value="Genomic_DNA"/>
</dbReference>
<accession>A0A1H0S8U2</accession>
<name>A0A1H0S8U2_9CLOT</name>
<evidence type="ECO:0000313" key="5">
    <source>
        <dbReference type="Proteomes" id="UP000585258"/>
    </source>
</evidence>